<name>V8R5N4_9PSED</name>
<comment type="caution">
    <text evidence="1">The sequence shown here is derived from an EMBL/GenBank/DDBJ whole genome shotgun (WGS) entry which is preliminary data.</text>
</comment>
<dbReference type="Proteomes" id="UP000024771">
    <property type="component" value="Chromosome"/>
</dbReference>
<organism evidence="1">
    <name type="scientific">Pseudomonas moraviensis R28-S</name>
    <dbReference type="NCBI Taxonomy" id="1395516"/>
    <lineage>
        <taxon>Bacteria</taxon>
        <taxon>Pseudomonadati</taxon>
        <taxon>Pseudomonadota</taxon>
        <taxon>Gammaproteobacteria</taxon>
        <taxon>Pseudomonadales</taxon>
        <taxon>Pseudomonadaceae</taxon>
        <taxon>Pseudomonas</taxon>
    </lineage>
</organism>
<protein>
    <submittedName>
        <fullName evidence="1">Uncharacterized protein</fullName>
    </submittedName>
</protein>
<reference evidence="1" key="1">
    <citation type="journal article" date="2014" name="Genome Announc.">
        <title>Draft Genome Sequence of Pseudomonas moraviensis R28-S.</title>
        <authorList>
            <person name="Hunter S.S."/>
            <person name="Yano H."/>
            <person name="Loftie-Eaton W."/>
            <person name="Hughes J."/>
            <person name="De Gelder L."/>
            <person name="Stragier P."/>
            <person name="De Vos P."/>
            <person name="Settles M.L."/>
            <person name="Top E.M."/>
        </authorList>
    </citation>
    <scope>NUCLEOTIDE SEQUENCE [LARGE SCALE GENOMIC DNA]</scope>
    <source>
        <strain evidence="1">R28-S</strain>
    </source>
</reference>
<evidence type="ECO:0000313" key="1">
    <source>
        <dbReference type="EMBL" id="ETF06880.1"/>
    </source>
</evidence>
<accession>V8R5N4</accession>
<dbReference type="HOGENOM" id="CLU_221102_0_0_6"/>
<dbReference type="AlphaFoldDB" id="V8R5N4"/>
<sequence length="31" mass="4023">MKKFFRTLSGLMNLYRCYRLYEFIRDNWDEL</sequence>
<dbReference type="PATRIC" id="fig|1395516.4.peg.4139"/>
<proteinExistence type="predicted"/>
<dbReference type="EMBL" id="AYMZ01000008">
    <property type="protein sequence ID" value="ETF06880.1"/>
    <property type="molecule type" value="Genomic_DNA"/>
</dbReference>
<gene>
    <name evidence="1" type="ORF">PMO01_20380</name>
</gene>